<evidence type="ECO:0000256" key="1">
    <source>
        <dbReference type="SAM" id="Phobius"/>
    </source>
</evidence>
<evidence type="ECO:0000313" key="3">
    <source>
        <dbReference type="Proteomes" id="UP000557217"/>
    </source>
</evidence>
<gene>
    <name evidence="2" type="ORF">HNR36_000910</name>
</gene>
<dbReference type="AlphaFoldDB" id="A0A840PTK6"/>
<organism evidence="2 3">
    <name type="scientific">Ureibacillus thermosphaericus</name>
    <dbReference type="NCBI Taxonomy" id="51173"/>
    <lineage>
        <taxon>Bacteria</taxon>
        <taxon>Bacillati</taxon>
        <taxon>Bacillota</taxon>
        <taxon>Bacilli</taxon>
        <taxon>Bacillales</taxon>
        <taxon>Caryophanaceae</taxon>
        <taxon>Ureibacillus</taxon>
    </lineage>
</organism>
<proteinExistence type="predicted"/>
<sequence length="138" mass="16219">MKKIWPYVWKIIWFVGLIILTIISYNIEQHLSNKVLYNVTPLNWSHFIIHFIWGIYLSLICINRWKIQFNFPLFICVFIPSFVLSLYLPLTSVSIINIPVGMWFAKVYSSGLIEIVAGLSLMVSLFYPAKNEKENIFL</sequence>
<keyword evidence="3" id="KW-1185">Reference proteome</keyword>
<feature type="transmembrane region" description="Helical" evidence="1">
    <location>
        <begin position="7"/>
        <end position="24"/>
    </location>
</feature>
<keyword evidence="1" id="KW-1133">Transmembrane helix</keyword>
<dbReference type="GO" id="GO:0016787">
    <property type="term" value="F:hydrolase activity"/>
    <property type="evidence" value="ECO:0007669"/>
    <property type="project" value="UniProtKB-KW"/>
</dbReference>
<accession>A0A840PTK6</accession>
<evidence type="ECO:0000313" key="2">
    <source>
        <dbReference type="EMBL" id="MBB5148524.1"/>
    </source>
</evidence>
<keyword evidence="2" id="KW-0378">Hydrolase</keyword>
<protein>
    <submittedName>
        <fullName evidence="2">Membrane-associated HD superfamily phosphohydrolase</fullName>
    </submittedName>
</protein>
<keyword evidence="1" id="KW-0812">Transmembrane</keyword>
<dbReference type="RefSeq" id="WP_016838652.1">
    <property type="nucleotide sequence ID" value="NZ_AP018335.1"/>
</dbReference>
<dbReference type="Proteomes" id="UP000557217">
    <property type="component" value="Unassembled WGS sequence"/>
</dbReference>
<feature type="transmembrane region" description="Helical" evidence="1">
    <location>
        <begin position="108"/>
        <end position="127"/>
    </location>
</feature>
<dbReference type="EMBL" id="JACHGZ010000007">
    <property type="protein sequence ID" value="MBB5148524.1"/>
    <property type="molecule type" value="Genomic_DNA"/>
</dbReference>
<feature type="transmembrane region" description="Helical" evidence="1">
    <location>
        <begin position="44"/>
        <end position="62"/>
    </location>
</feature>
<keyword evidence="1" id="KW-0472">Membrane</keyword>
<feature type="transmembrane region" description="Helical" evidence="1">
    <location>
        <begin position="69"/>
        <end position="88"/>
    </location>
</feature>
<comment type="caution">
    <text evidence="2">The sequence shown here is derived from an EMBL/GenBank/DDBJ whole genome shotgun (WGS) entry which is preliminary data.</text>
</comment>
<reference evidence="2 3" key="1">
    <citation type="submission" date="2020-08" db="EMBL/GenBank/DDBJ databases">
        <title>Genomic Encyclopedia of Type Strains, Phase IV (KMG-IV): sequencing the most valuable type-strain genomes for metagenomic binning, comparative biology and taxonomic classification.</title>
        <authorList>
            <person name="Goeker M."/>
        </authorList>
    </citation>
    <scope>NUCLEOTIDE SEQUENCE [LARGE SCALE GENOMIC DNA]</scope>
    <source>
        <strain evidence="2 3">DSM 10633</strain>
    </source>
</reference>
<name>A0A840PTK6_URETH</name>